<dbReference type="InterPro" id="IPR015517">
    <property type="entry name" value="dCMP_deaminase-rel"/>
</dbReference>
<evidence type="ECO:0000313" key="8">
    <source>
        <dbReference type="Proteomes" id="UP000187209"/>
    </source>
</evidence>
<dbReference type="Gene3D" id="3.40.140.10">
    <property type="entry name" value="Cytidine Deaminase, domain 2"/>
    <property type="match status" value="1"/>
</dbReference>
<evidence type="ECO:0000259" key="6">
    <source>
        <dbReference type="PROSITE" id="PS51747"/>
    </source>
</evidence>
<keyword evidence="8" id="KW-1185">Reference proteome</keyword>
<dbReference type="PANTHER" id="PTHR11086">
    <property type="entry name" value="DEOXYCYTIDYLATE DEAMINASE-RELATED"/>
    <property type="match status" value="1"/>
</dbReference>
<evidence type="ECO:0000256" key="3">
    <source>
        <dbReference type="ARBA" id="ARBA00022801"/>
    </source>
</evidence>
<organism evidence="7 8">
    <name type="scientific">Stentor coeruleus</name>
    <dbReference type="NCBI Taxonomy" id="5963"/>
    <lineage>
        <taxon>Eukaryota</taxon>
        <taxon>Sar</taxon>
        <taxon>Alveolata</taxon>
        <taxon>Ciliophora</taxon>
        <taxon>Postciliodesmatophora</taxon>
        <taxon>Heterotrichea</taxon>
        <taxon>Heterotrichida</taxon>
        <taxon>Stentoridae</taxon>
        <taxon>Stentor</taxon>
    </lineage>
</organism>
<dbReference type="SUPFAM" id="SSF53927">
    <property type="entry name" value="Cytidine deaminase-like"/>
    <property type="match status" value="1"/>
</dbReference>
<evidence type="ECO:0000256" key="2">
    <source>
        <dbReference type="ARBA" id="ARBA00022727"/>
    </source>
</evidence>
<comment type="cofactor">
    <cofactor evidence="1">
        <name>Zn(2+)</name>
        <dbReference type="ChEBI" id="CHEBI:29105"/>
    </cofactor>
</comment>
<dbReference type="PROSITE" id="PS51747">
    <property type="entry name" value="CYT_DCMP_DEAMINASES_2"/>
    <property type="match status" value="1"/>
</dbReference>
<dbReference type="Proteomes" id="UP000187209">
    <property type="component" value="Unassembled WGS sequence"/>
</dbReference>
<dbReference type="InterPro" id="IPR002125">
    <property type="entry name" value="CMP_dCMP_dom"/>
</dbReference>
<dbReference type="AlphaFoldDB" id="A0A1R2CUD7"/>
<evidence type="ECO:0000256" key="4">
    <source>
        <dbReference type="ARBA" id="ARBA00038938"/>
    </source>
</evidence>
<dbReference type="OrthoDB" id="6710946at2759"/>
<keyword evidence="2" id="KW-0545">Nucleotide biosynthesis</keyword>
<gene>
    <name evidence="7" type="ORF">SteCoe_4510</name>
</gene>
<comment type="caution">
    <text evidence="7">The sequence shown here is derived from an EMBL/GenBank/DDBJ whole genome shotgun (WGS) entry which is preliminary data.</text>
</comment>
<dbReference type="Pfam" id="PF00383">
    <property type="entry name" value="dCMP_cyt_deam_1"/>
    <property type="match status" value="1"/>
</dbReference>
<evidence type="ECO:0000313" key="7">
    <source>
        <dbReference type="EMBL" id="OMJ92639.1"/>
    </source>
</evidence>
<dbReference type="Gene3D" id="3.40.50.300">
    <property type="entry name" value="P-loop containing nucleotide triphosphate hydrolases"/>
    <property type="match status" value="1"/>
</dbReference>
<evidence type="ECO:0000256" key="5">
    <source>
        <dbReference type="ARBA" id="ARBA00041763"/>
    </source>
</evidence>
<reference evidence="7 8" key="1">
    <citation type="submission" date="2016-11" db="EMBL/GenBank/DDBJ databases">
        <title>The macronuclear genome of Stentor coeruleus: a giant cell with tiny introns.</title>
        <authorList>
            <person name="Slabodnick M."/>
            <person name="Ruby J.G."/>
            <person name="Reiff S.B."/>
            <person name="Swart E.C."/>
            <person name="Gosai S."/>
            <person name="Prabakaran S."/>
            <person name="Witkowska E."/>
            <person name="Larue G.E."/>
            <person name="Fisher S."/>
            <person name="Freeman R.M."/>
            <person name="Gunawardena J."/>
            <person name="Chu W."/>
            <person name="Stover N.A."/>
            <person name="Gregory B.D."/>
            <person name="Nowacki M."/>
            <person name="Derisi J."/>
            <person name="Roy S.W."/>
            <person name="Marshall W.F."/>
            <person name="Sood P."/>
        </authorList>
    </citation>
    <scope>NUCLEOTIDE SEQUENCE [LARGE SCALE GENOMIC DNA]</scope>
    <source>
        <strain evidence="7">WM001</strain>
    </source>
</reference>
<dbReference type="EC" id="3.5.4.12" evidence="4"/>
<keyword evidence="3" id="KW-0378">Hydrolase</keyword>
<protein>
    <recommendedName>
        <fullName evidence="5">dCMP deaminase</fullName>
        <ecNumber evidence="4">3.5.4.12</ecNumber>
    </recommendedName>
    <alternativeName>
        <fullName evidence="5">dCMP deaminase</fullName>
    </alternativeName>
</protein>
<feature type="domain" description="CMP/dCMP-type deaminase" evidence="6">
    <location>
        <begin position="178"/>
        <end position="306"/>
    </location>
</feature>
<accession>A0A1R2CUD7</accession>
<dbReference type="GO" id="GO:0004132">
    <property type="term" value="F:dCMP deaminase activity"/>
    <property type="evidence" value="ECO:0007669"/>
    <property type="project" value="UniProtKB-EC"/>
</dbReference>
<name>A0A1R2CUD7_9CILI</name>
<dbReference type="GO" id="GO:0009165">
    <property type="term" value="P:nucleotide biosynthetic process"/>
    <property type="evidence" value="ECO:0007669"/>
    <property type="project" value="UniProtKB-KW"/>
</dbReference>
<evidence type="ECO:0000256" key="1">
    <source>
        <dbReference type="ARBA" id="ARBA00001947"/>
    </source>
</evidence>
<dbReference type="GO" id="GO:0005737">
    <property type="term" value="C:cytoplasm"/>
    <property type="evidence" value="ECO:0007669"/>
    <property type="project" value="TreeGrafter"/>
</dbReference>
<dbReference type="InterPro" id="IPR035105">
    <property type="entry name" value="Deoxycytidylate_deaminase_dom"/>
</dbReference>
<dbReference type="EMBL" id="MPUH01000057">
    <property type="protein sequence ID" value="OMJ92639.1"/>
    <property type="molecule type" value="Genomic_DNA"/>
</dbReference>
<proteinExistence type="predicted"/>
<sequence>MAIVGITGTLSSGKEIAAKYLQVNQGFHIINLENPSWEETNPRSNYESEESCRIAIANQTLKTIMNDLTQHYLVYPLTLPEELTVFRKRAYFICIGIDAPLAMRYANYCKKHGKPKNLLQGFTYIDDHTKYGLNGYPCRVIETLLSAERIIQNKGNEEEFYSQLRLLDLLNPEHSRPSWDTYFIRLAEMAASRSSCVSSKQGAIIAKDKKVISTGYNGTPAKLTNCNEYGCNFCNGIDDSECLCIHSEINALIEAGRNRTTGSDLYTTHMPCISCAKSILQSDIKRVIYSREESFREDTFNFLTSANIPLILQTSAVASKVINNIEDS</sequence>
<dbReference type="CDD" id="cd01286">
    <property type="entry name" value="deoxycytidylate_deaminase"/>
    <property type="match status" value="1"/>
</dbReference>
<dbReference type="PANTHER" id="PTHR11086:SF18">
    <property type="entry name" value="DEOXYCYTIDYLATE DEAMINASE"/>
    <property type="match status" value="1"/>
</dbReference>
<dbReference type="InterPro" id="IPR016193">
    <property type="entry name" value="Cytidine_deaminase-like"/>
</dbReference>
<dbReference type="InterPro" id="IPR027417">
    <property type="entry name" value="P-loop_NTPase"/>
</dbReference>